<feature type="domain" description="BIG2" evidence="2">
    <location>
        <begin position="5289"/>
        <end position="5369"/>
    </location>
</feature>
<dbReference type="SMART" id="SM00635">
    <property type="entry name" value="BID_2"/>
    <property type="match status" value="6"/>
</dbReference>
<comment type="caution">
    <text evidence="3">The sequence shown here is derived from an EMBL/GenBank/DDBJ whole genome shotgun (WGS) entry which is preliminary data.</text>
</comment>
<accession>A0ABP8NDR6</accession>
<feature type="domain" description="PKD/Chitinase" evidence="1">
    <location>
        <begin position="2877"/>
        <end position="2940"/>
    </location>
</feature>
<dbReference type="InterPro" id="IPR056822">
    <property type="entry name" value="TEN_NHL"/>
</dbReference>
<reference evidence="4" key="1">
    <citation type="journal article" date="2019" name="Int. J. Syst. Evol. Microbiol.">
        <title>The Global Catalogue of Microorganisms (GCM) 10K type strain sequencing project: providing services to taxonomists for standard genome sequencing and annotation.</title>
        <authorList>
            <consortium name="The Broad Institute Genomics Platform"/>
            <consortium name="The Broad Institute Genome Sequencing Center for Infectious Disease"/>
            <person name="Wu L."/>
            <person name="Ma J."/>
        </authorList>
    </citation>
    <scope>NUCLEOTIDE SEQUENCE [LARGE SCALE GENOMIC DNA]</scope>
    <source>
        <strain evidence="4">JCM 32105</strain>
    </source>
</reference>
<dbReference type="CDD" id="cd14953">
    <property type="entry name" value="NHL_like_1"/>
    <property type="match status" value="1"/>
</dbReference>
<dbReference type="InterPro" id="IPR025667">
    <property type="entry name" value="SprB_repeat"/>
</dbReference>
<dbReference type="EMBL" id="BAABFA010000008">
    <property type="protein sequence ID" value="GAA4463597.1"/>
    <property type="molecule type" value="Genomic_DNA"/>
</dbReference>
<feature type="domain" description="BIG2" evidence="2">
    <location>
        <begin position="5524"/>
        <end position="5600"/>
    </location>
</feature>
<evidence type="ECO:0000259" key="1">
    <source>
        <dbReference type="SMART" id="SM00089"/>
    </source>
</evidence>
<feature type="domain" description="PKD/Chitinase" evidence="1">
    <location>
        <begin position="763"/>
        <end position="845"/>
    </location>
</feature>
<feature type="domain" description="PKD/Chitinase" evidence="1">
    <location>
        <begin position="2349"/>
        <end position="2420"/>
    </location>
</feature>
<feature type="domain" description="BIG2" evidence="2">
    <location>
        <begin position="5447"/>
        <end position="5523"/>
    </location>
</feature>
<dbReference type="PANTHER" id="PTHR13833:SF71">
    <property type="entry name" value="NHL DOMAIN-CONTAINING PROTEIN"/>
    <property type="match status" value="1"/>
</dbReference>
<dbReference type="Pfam" id="PF13573">
    <property type="entry name" value="SprB"/>
    <property type="match status" value="46"/>
</dbReference>
<dbReference type="PANTHER" id="PTHR13833">
    <property type="match status" value="1"/>
</dbReference>
<protein>
    <submittedName>
        <fullName evidence="3">Uncharacterized protein</fullName>
    </submittedName>
</protein>
<gene>
    <name evidence="3" type="ORF">GCM10023093_12430</name>
</gene>
<dbReference type="Gene3D" id="2.60.40.740">
    <property type="match status" value="44"/>
</dbReference>
<dbReference type="SMART" id="SM00089">
    <property type="entry name" value="PKD"/>
    <property type="match status" value="7"/>
</dbReference>
<dbReference type="Gene3D" id="2.120.10.30">
    <property type="entry name" value="TolB, C-terminal domain"/>
    <property type="match status" value="4"/>
</dbReference>
<feature type="domain" description="BIG2" evidence="2">
    <location>
        <begin position="4365"/>
        <end position="4442"/>
    </location>
</feature>
<keyword evidence="4" id="KW-1185">Reference proteome</keyword>
<dbReference type="Gene3D" id="2.60.40.1080">
    <property type="match status" value="3"/>
</dbReference>
<dbReference type="InterPro" id="IPR003343">
    <property type="entry name" value="Big_2"/>
</dbReference>
<organism evidence="3 4">
    <name type="scientific">Nemorincola caseinilytica</name>
    <dbReference type="NCBI Taxonomy" id="2054315"/>
    <lineage>
        <taxon>Bacteria</taxon>
        <taxon>Pseudomonadati</taxon>
        <taxon>Bacteroidota</taxon>
        <taxon>Chitinophagia</taxon>
        <taxon>Chitinophagales</taxon>
        <taxon>Chitinophagaceae</taxon>
        <taxon>Nemorincola</taxon>
    </lineage>
</organism>
<dbReference type="InterPro" id="IPR022409">
    <property type="entry name" value="PKD/Chitinase_dom"/>
</dbReference>
<dbReference type="SUPFAM" id="SSF49373">
    <property type="entry name" value="Invasin/intimin cell-adhesion fragments"/>
    <property type="match status" value="2"/>
</dbReference>
<evidence type="ECO:0000259" key="2">
    <source>
        <dbReference type="SMART" id="SM00635"/>
    </source>
</evidence>
<evidence type="ECO:0000313" key="3">
    <source>
        <dbReference type="EMBL" id="GAA4463597.1"/>
    </source>
</evidence>
<feature type="domain" description="PKD/Chitinase" evidence="1">
    <location>
        <begin position="611"/>
        <end position="693"/>
    </location>
</feature>
<dbReference type="InterPro" id="IPR008964">
    <property type="entry name" value="Invasin/intimin_cell_adhesion"/>
</dbReference>
<sequence length="5783" mass="576324">MQAKFTTERSAIQARVISLLLPALLFVANTSFGQLGIQSFNSTYTAASTGKSYSQSGAPNSPLSDNDYYYKFGTSSGTSNNILNFSSFSIGSNTYAYRNITNAFVKMRRHDNSLVSGTRQLLWYEATGSDVSDGATLNMRQPYQTDMEVMFNGARGLNAGTDNIFNNSADGNGNNNNIERFDYIIPDGYTVVSNSQEGFIVMDRGVLNAHDPFCVSVITNLNSSDVPSAYTQVLWLNSSHYGSVNPITVMSSNVLRMDEGDSRLRISTTTDANQGIGGVFIRYSDLGIANGTVIYGYSVFGGDFPSGSSGSKVVDWNNSTYFPTNTEPGNGGLDMLCVSGVFQLSNTVAPIANDVARAAICNPNGTGQVSVPALSATDANSGGVISSYKIVAIPSASQGILYYYNGSSYVAASAGLTLTISQSASLKFDPADGYMGDAVFQYTATDNYGLTSNIAYGTIPVYTMPTTTAGSNVTICSGSSTTLNATGATSYTWSPATGLSCTTCASPVANPTSNTTYTITGTHPASGCTSTATIMVSVNASPTINAGSNVTICRGASTTLSGTGGVTYSWSPATGLSCNTCASPVATPTATTTYTLTGTNAVGCSKTATVTVSVNAAPTVGAGSNVTKCAGVATTLSASGASTYVWSPATGLSCTTCSGPSATPTTTTTYTVTGTASNGCTGTASVTVSINPLPEVSVGSGVTICNGGSTTLTATGASSYSWSPSTGLSCTNCASPVANPTSTKTYTVTGTSAAGCVKTASVTVTVTSSPSVSAGSNVTICNGSSTGLSASGATSYTWTSAATLSCNNCANPTATPTTTTTYTVTGTISGGCSATSTVTVSVNPTPATITGSGNVCIGTTTTLSCTTASGTWISGTPGVATIASSNGTVTGVSAGTVVMTYKLTTTGCFNTTVVTVNPSVSASATGTNPTCYSSNNGTVDLTVSGGTPSYTYLWSNGGTTEDLSGLSAGTYTVTVTDAKGCKGTASKTLTQPNAISASAAFTNVNCFGGANGTIDLSVSGGTSPYTYLWSNGATTQDLTGLSAGTYTVTVKDANNCTATLSKTISQPASGVSATATTANTSCYASSNGSINLTASGGTSPYSYNWGGGITTEDRSGLSAGTYSVTVTDNKGCTATWSGTIAQPDVLSASATTVDASCFGGSTGSIDLIVGGGTSPYTYNWGGGITTQDRTGLSAGTYSVTVTDAKGCTATLSKTIGQPAVLSASATFTNVSCNGGANGTIDLSVSGGTTAYTYSWSNGATTQDLTGLSAGTYSVLVTDAKGCTVTVSKTITAPSAVTATTSSTNALCNGCANGTASVSAGGGTPSYTYLWSTGATTSSVSGLAAGTYTVTVKDTKNCQVVNTVTITQPNALVASATNTNVSCNGGTNGTIDLSVSGGTTPYTYNWGGGVTTEDRSGLASGTYSVIVTDANSYTTTATVTITQPVVLAATATSSDVSCNGGANGTIDVSVSGGTAPYTYNWGSGVTTEDRSSLVAGTYSVLVTDNKGCTTTVSKTISQPAALITTAATTDVSCNGGANGMIDMTVSGGTAPYTYAWNNGTTTQDRMGLSAGVYSVTITDAKSCTVTLSKTIGQPAVLSAFAATTNVNCNGGANGTIDLSVSGGTAPYTYSWSNGATTQDLMGLSAGTYSVLVTDAKGCTTTVSKTITAPAVLTATNFSTNALCNGCANGTASVTPSDGTAPYTYQWSTGATTSSVSGLAAGAYTVTIKDANNCTLVVSFTITQPNALVASATNTNVSCNGGTNGTIDLSVSGGTTPYTYNWGGGVTTEDRSGLSSGTYSVIVTDANSYTTTATVTITQPVVLAATATSTDVSCNGGANGTIDASVSGGTAPYTYNWGGGVTTEDRSGLVAGTYSVVVTDAKGCTATVSKTISQPAALTATATTVDVSCNGGANGTIDLTVSGGTSPYTYNWGGGITTQDRTGLSAGTYSVTVTDAKGCTATLSKTIGQPAVLSASATFTNVSCNGAANGAIDLSVSGGTTAYTYNWSNGATTQDLSGLVAGIYSVLVTDAKNCTTTVSKTITAPSAVTATTSSTNALCNGCTNGTASVSAGGGTPSYTYLWSTGATTSSVSGLAAGTYTVTVKDANNCQVVKTVTITQPNALVTSVTNTNVSCNGSANGTIDLSVSGGTAPYTYNWGGGVTTEDRSGLSAGTYSVIVTDANSYTTTATVTITQPVALAATATSTDVSCNGGANGTIDVSVSGGTAPYTYNWGGGVTTEDRSGLVAGTYSVLVTDSKGCTATVSKTISQPAVLTATATTVDVSCNGGSTGSIDMTVSGGTSPYTYNWGGGVTTADRTGLSAGTYSVTVTDNKGCIATLSKTIGQPAVLTASATITNVSCNGGANGTIDLSVSGGTTAYTYSWSNGATTQDLSGLVAGTYSVLVTDAKNCTTTVSKTITASSAVTATTSSTNALCNGCTNGTASVSAGGGTPSYTYLWSTGATTSSVSGLAAGTYTVTVKDANNCQVVKTVTITQPNALVTSVTNTNVSCNGGANGTIDLSVSGGTAPYTYAWSNGASTQDLSGLSAGTYSVVVTDAHGYSISRSVTVTEPATLAASAISENVRCNGEANGSIDVTVTGGTTAYTYNWSNGATTQDVSGLVAGTYSVLVTDAKGCTATVTKTITQPAVLGATASSTNALCYGCNNGTASVTATGGTTPYTYLWSNGATTANVTGLTAGTYTVTVTDAHGCTTVETVTLTQPEDFTASVTNTNVNCNGSNNATADLTVTGGTAPYTYAWSNGASTQDLSGLSAGTYSVVVTDAHGYTITRSATVTEPTTLVASATSENVRCYGEANGSIDVTVTGGTTAYTYNWSNGATTQDITGLVAGTYSVLVTDANGCTATVSKTITQPAVLGATASSTNALCYGCNNGTASVTATGGTTPYTYLWSNGATTANVIGLTAGTYTVTVTDAHGCTTVEIVTLTQPEEFTASVTNTNVNCNGGNNATADLTVSGGTAPYIYAWSNGATSQDLSGLSAGTYSVVVTDAHGYSITRSVTVTEPATLAASAISENVRCYGEANGSIDVTVTGGTTAYTYNWSNGSTTQDLSGLVAGTYSVVVTDANGCTATVTKTITQPAVLGATASSTNALCYGCNNGTASVTATGGATPYTYLWSNGATTANVTGLTSGTYTVAVTDAHGCTTVETVTLTQPEDFTASVTNTNVNCNGGNNATADLTVSGGTAPYTYTWSNGATSQDLSGLSAGTYSVVITDAHGYSITRSVTVTEPTTLVASATSENVRCYGEANGSIDLSVSGGTTAYTYNWSNGATTQDLSGLVAGTYSVLVTDTHGCTATVTKTITQPAVLGATASSTNALCYGCNNGTASVTATGGTTSYTYLWSNGATTANVTGLTAGTYTVTVTDAHGCTTVETVTLTQPEEFTASVTNTNVNCNGGNNATADLTVSGGTAPYTYVWSNGATSQDLSGLAAGTYSVVVTDAHGYSITRSVTVTEPATLAASAVSANVTCTGAANGSIGLTVSGGTATYTYSWSNGAITQDLSGLTPGTYSVLVTDAHGCTATTSKTITQPAPIAESCTANQVGCYGGTTGALNITVTGGTTPYTYNWSNGATTEDVSGLMAGTYSVAIADANGCTLTKSYTLTQPAAVVVTNVVNNVTCNGLNNGSVDLTVSGGTAPYTYTWNTGATTQDMTGMAPGTYTVTVKDAHLCKVIRTYNITQPAAISVLEAKTNVSCNGGNNGAINITVSGGTTPYSFVWSNGATTEDVTALTSGTYSVTVTDANGCVKTRSYSITQPAVLAASATSTNVTCNGGSNGAIDANITGGVTPYTYSWSNGATTEDLAGATAGTYTLTATDANGCTATIVKTITEPAPMALTGTTNHVVCGCLHGMGEIYLTVAGGTAPYTYLWSDGTTNQNDTGLWTGTYSVVVTDLNGCTATGSYSVVSPWSMSVYNDVTNVSRHGANNGAIELAVTGGIAPYTFVWSNGATSQNLSGLAPGTYSVVITDANGCTRDEVFTITQPTQMVVNGVVADATCHGDNGSINISVAGGAAPYTFNWSNGVTTEDLTAGAGTYTLTVQDGNGCTDTRVYTITQPTPIVLTGTTNHVICGCAHGMGEIYLDVTGGVGPYTFMWSDGTTNQNDTGLWTGTYSVILWDNNGCEATAEYSVISPESISVYYEATNVSCNGASNGSIELAVSGGIAPYSYSWNTGATTSSISGLSAGTYSVSITDANGCTRPEVFTIAEPAVVSITGSVTNVLCSEGATGGINITVSGGTAPYTYSWSNGATTEDATGLGAGTYTVTATDANGCSAAQVYTITHFGTTVVTIGDGASNACTGTTSAYTATPAGGVWSTSSSAIATVNATGVVTPVAAGNVILTYSVTNACGTFYATKAITVNVTPSIPAIIGGAAAVCTGTLVGLANTVTGGSWSSSNTAVATVGSTGTVTTVGAGTATITYTKSNVCGTSYATRTVTVHGTPSAGTISGPTNVCVGGIVPLTSTVPGGNWSNGTPLIAITCPCNSGQVTGIAPGVATLSYSVSNACGTAHATYTVTVRPVPTVTTSLIAPVVAGHGPASMPFTTTGTPNTYSIVWSTGAAAAGFTNISGAIITTSPMSITVPASATEGTYTGALTVSNGYCTSTAQNINITVNQSVNIYTFAGNGTAGYSGNDNAATIAKLGHPYNVAVDCNGNAYIADYDNAVIRKVSPTGVITTVAGNGTIGYSGDGGPATAAKISHAQGIILDAAGNLYFTDYNNHAVRKVSTSGIITRVTNVGTGYTGDGGPATAARVSYPSGLTLDGSGNLYIADAGNSVVRKVTPSGIITTVAGTGVSGYAGDNGPATSAKLFSPIAVHADASGNLLICDMNNQVVRKVDASGTITTIAGNGVAGYIGDGGVATAAKLNGPSGVTTDNSGNIYFSERGNSVVRKVNSAGIISTIAGNTVPGYSGDGGPALLAKLRQPTSLARDCAGHIYIADMANNVIRIMGQYNRVPFFRKGATQTIDVCTGSTPIAIDTNLAVTDFDTTQTETWSVVSGPAHGTLVAGHTTVSTGSLLTPSGLSYTPASGYVGADAFVVKVNDGTANAITTINVTVSVPPVAGVVSGTTALCGTGGTQFTTTGTGGVWKSSDTTIARVNATGFVGGVGYGTATISYVVTNACGTAVATKTVTYNPVPTVSTVVGAAKVCRGSSVVFSNATPGGIWSSMNTAKATVDADGRVYGIDTGMAAIRYAVTNSCGTAFGVRNITVEILPVVGPISGPTNVCAGSAVTFTNATPAGAWYSSNTAVATVGIVSGAVTGVSVGTAVISYVHNTSCGVVTTTRSIMVDPTSVTIPAIGGAETVCPGTTATLTNSMTGGTWSAAYNTVLSIGSATGIVTGLSAGTANVTYTLTHACGTSYVVRTMTVNPMPVVTPITGTMSICVGWTITAANATPGGVWSSSNTALATVNSAGYITGIAGGMPVISYSVSNMCGTVSATAIVPVGTTPPVAAISGPSATCVGADVTLTNSTVGGTWSSGNTAVANVSSAGIVTGVGAGTTTITYSVHNGCGYSTATKAVSINPLPVVSTITGPSNVCIGADIDLDNAIPGGVWTSSNPAVATVGSTGIVVGVTTGTTTISYSVTNGCGTAVATKNVSVQVMFASIYTSHVSSIGGNDGCALLTVVGGVAPYTFLWSNGATTQNLSGLYAGVYSVLVTDANGDTASATATVTGLAARGTNGGSDISEGGVGAMYGAHPNPFVTSSVIRFNLPEGKHATIDVFNAATGAKVATIFNDVINPGEEYTATIDGNNIPAGMYIYRISTELTSYLGKVVLVK</sequence>
<feature type="domain" description="PKD/Chitinase" evidence="1">
    <location>
        <begin position="3777"/>
        <end position="3845"/>
    </location>
</feature>
<feature type="domain" description="PKD/Chitinase" evidence="1">
    <location>
        <begin position="1224"/>
        <end position="1295"/>
    </location>
</feature>
<dbReference type="InterPro" id="IPR011042">
    <property type="entry name" value="6-blade_b-propeller_TolB-like"/>
</dbReference>
<feature type="domain" description="BIG2" evidence="2">
    <location>
        <begin position="5059"/>
        <end position="5135"/>
    </location>
</feature>
<evidence type="ECO:0000313" key="4">
    <source>
        <dbReference type="Proteomes" id="UP001500067"/>
    </source>
</evidence>
<dbReference type="SUPFAM" id="SSF101898">
    <property type="entry name" value="NHL repeat"/>
    <property type="match status" value="1"/>
</dbReference>
<dbReference type="RefSeq" id="WP_345080170.1">
    <property type="nucleotide sequence ID" value="NZ_BAABFA010000008.1"/>
</dbReference>
<proteinExistence type="predicted"/>
<dbReference type="Proteomes" id="UP001500067">
    <property type="component" value="Unassembled WGS sequence"/>
</dbReference>
<name>A0ABP8NDR6_9BACT</name>
<feature type="domain" description="PKD/Chitinase" evidence="1">
    <location>
        <begin position="998"/>
        <end position="1069"/>
    </location>
</feature>
<dbReference type="Pfam" id="PF25021">
    <property type="entry name" value="TEN_NHL"/>
    <property type="match status" value="1"/>
</dbReference>
<feature type="domain" description="BIG2" evidence="2">
    <location>
        <begin position="5374"/>
        <end position="5446"/>
    </location>
</feature>